<reference evidence="2" key="1">
    <citation type="submission" date="2020-03" db="EMBL/GenBank/DDBJ databases">
        <title>A mixture of massive structural variations and highly conserved coding sequences in Ustilaginoidea virens genome.</title>
        <authorList>
            <person name="Zhang K."/>
            <person name="Zhao Z."/>
            <person name="Zhang Z."/>
            <person name="Li Y."/>
            <person name="Hsiang T."/>
            <person name="Sun W."/>
        </authorList>
    </citation>
    <scope>NUCLEOTIDE SEQUENCE</scope>
    <source>
        <strain evidence="2">UV-8b</strain>
    </source>
</reference>
<name>A0A8E5HJW0_USTVR</name>
<dbReference type="EMBL" id="CP072753">
    <property type="protein sequence ID" value="QUC16811.1"/>
    <property type="molecule type" value="Genomic_DNA"/>
</dbReference>
<dbReference type="GeneID" id="66061830"/>
<dbReference type="RefSeq" id="XP_042994484.1">
    <property type="nucleotide sequence ID" value="XM_043138550.1"/>
</dbReference>
<dbReference type="AlphaFoldDB" id="A0A8E5HJW0"/>
<accession>A0A8E5HJW0</accession>
<dbReference type="Proteomes" id="UP000027002">
    <property type="component" value="Chromosome 1"/>
</dbReference>
<evidence type="ECO:0000313" key="3">
    <source>
        <dbReference type="Proteomes" id="UP000027002"/>
    </source>
</evidence>
<evidence type="ECO:0000313" key="2">
    <source>
        <dbReference type="EMBL" id="QUC16811.1"/>
    </source>
</evidence>
<feature type="region of interest" description="Disordered" evidence="1">
    <location>
        <begin position="24"/>
        <end position="62"/>
    </location>
</feature>
<evidence type="ECO:0000256" key="1">
    <source>
        <dbReference type="SAM" id="MobiDB-lite"/>
    </source>
</evidence>
<organism evidence="2 3">
    <name type="scientific">Ustilaginoidea virens</name>
    <name type="common">Rice false smut fungus</name>
    <name type="synonym">Villosiclava virens</name>
    <dbReference type="NCBI Taxonomy" id="1159556"/>
    <lineage>
        <taxon>Eukaryota</taxon>
        <taxon>Fungi</taxon>
        <taxon>Dikarya</taxon>
        <taxon>Ascomycota</taxon>
        <taxon>Pezizomycotina</taxon>
        <taxon>Sordariomycetes</taxon>
        <taxon>Hypocreomycetidae</taxon>
        <taxon>Hypocreales</taxon>
        <taxon>Clavicipitaceae</taxon>
        <taxon>Ustilaginoidea</taxon>
    </lineage>
</organism>
<dbReference type="KEGG" id="uvi:66061830"/>
<sequence length="99" mass="11083">MLCTPCSPLAESYLLLQSRDALCPSPSEERQAMPPDEQGSLSEPGGGREGNCGKASRISPRGIAGKACPKNLLTECRLRDEETWELWRWLYSECVRRKQ</sequence>
<protein>
    <submittedName>
        <fullName evidence="2">Uncharacterized protein</fullName>
    </submittedName>
</protein>
<gene>
    <name evidence="2" type="ORF">UV8b_01052</name>
</gene>
<proteinExistence type="predicted"/>
<keyword evidence="3" id="KW-1185">Reference proteome</keyword>